<comment type="pathway">
    <text evidence="1 4">Protein modification; protein ubiquitination.</text>
</comment>
<dbReference type="InterPro" id="IPR036296">
    <property type="entry name" value="SKP1-like_dim_sf"/>
</dbReference>
<gene>
    <name evidence="8" type="ORF">FRX31_007901</name>
</gene>
<keyword evidence="3 4" id="KW-0833">Ubl conjugation pathway</keyword>
<dbReference type="Pfam" id="PF03931">
    <property type="entry name" value="Skp1_POZ"/>
    <property type="match status" value="1"/>
</dbReference>
<evidence type="ECO:0000256" key="1">
    <source>
        <dbReference type="ARBA" id="ARBA00004906"/>
    </source>
</evidence>
<organism evidence="8 9">
    <name type="scientific">Thalictrum thalictroides</name>
    <name type="common">Rue-anemone</name>
    <name type="synonym">Anemone thalictroides</name>
    <dbReference type="NCBI Taxonomy" id="46969"/>
    <lineage>
        <taxon>Eukaryota</taxon>
        <taxon>Viridiplantae</taxon>
        <taxon>Streptophyta</taxon>
        <taxon>Embryophyta</taxon>
        <taxon>Tracheophyta</taxon>
        <taxon>Spermatophyta</taxon>
        <taxon>Magnoliopsida</taxon>
        <taxon>Ranunculales</taxon>
        <taxon>Ranunculaceae</taxon>
        <taxon>Thalictroideae</taxon>
        <taxon>Thalictrum</taxon>
    </lineage>
</organism>
<dbReference type="GO" id="GO:0016567">
    <property type="term" value="P:protein ubiquitination"/>
    <property type="evidence" value="ECO:0007669"/>
    <property type="project" value="UniProtKB-UniRule"/>
</dbReference>
<feature type="region of interest" description="Disordered" evidence="5">
    <location>
        <begin position="21"/>
        <end position="40"/>
    </location>
</feature>
<dbReference type="PANTHER" id="PTHR11165">
    <property type="entry name" value="SKP1"/>
    <property type="match status" value="1"/>
</dbReference>
<evidence type="ECO:0000256" key="5">
    <source>
        <dbReference type="SAM" id="MobiDB-lite"/>
    </source>
</evidence>
<dbReference type="Proteomes" id="UP000554482">
    <property type="component" value="Unassembled WGS sequence"/>
</dbReference>
<feature type="domain" description="SKP1 component dimerisation" evidence="6">
    <location>
        <begin position="147"/>
        <end position="194"/>
    </location>
</feature>
<sequence length="199" mass="22894">MTTKSSDNTEAIEKLTLNCSEVEEQASSSTKDKGKAEVAEEAVDDVNEKKLITLKTSDGIEFEVEECVMLQSETIKHIIEDGCSENVIPLHNCNRKYLGLIIEYCKKHYGKMDRDEEELKKWDAEFIDIDNPTLFDLITAADYLSVKGLLEILVEKVLSMIRDKTPEEMRISFGIQNDFTPEEEEEYRATHRWAFDDLE</sequence>
<dbReference type="EMBL" id="JABWDY010008031">
    <property type="protein sequence ID" value="KAF5202507.1"/>
    <property type="molecule type" value="Genomic_DNA"/>
</dbReference>
<dbReference type="AlphaFoldDB" id="A0A7J6X0F2"/>
<evidence type="ECO:0000256" key="3">
    <source>
        <dbReference type="ARBA" id="ARBA00022786"/>
    </source>
</evidence>
<comment type="caution">
    <text evidence="8">The sequence shown here is derived from an EMBL/GenBank/DDBJ whole genome shotgun (WGS) entry which is preliminary data.</text>
</comment>
<dbReference type="SUPFAM" id="SSF81382">
    <property type="entry name" value="Skp1 dimerisation domain-like"/>
    <property type="match status" value="1"/>
</dbReference>
<evidence type="ECO:0000313" key="9">
    <source>
        <dbReference type="Proteomes" id="UP000554482"/>
    </source>
</evidence>
<dbReference type="SUPFAM" id="SSF54695">
    <property type="entry name" value="POZ domain"/>
    <property type="match status" value="1"/>
</dbReference>
<dbReference type="Pfam" id="PF01466">
    <property type="entry name" value="Skp1"/>
    <property type="match status" value="1"/>
</dbReference>
<proteinExistence type="inferred from homology"/>
<name>A0A7J6X0F2_THATH</name>
<comment type="subunit">
    <text evidence="4">Part of a SCF (SKP1-cullin-F-box) protein ligase complex.</text>
</comment>
<dbReference type="InterPro" id="IPR016897">
    <property type="entry name" value="SKP1"/>
</dbReference>
<accession>A0A7J6X0F2</accession>
<evidence type="ECO:0000256" key="4">
    <source>
        <dbReference type="PIRNR" id="PIRNR028729"/>
    </source>
</evidence>
<dbReference type="InterPro" id="IPR011333">
    <property type="entry name" value="SKP1/BTB/POZ_sf"/>
</dbReference>
<evidence type="ECO:0000259" key="6">
    <source>
        <dbReference type="Pfam" id="PF01466"/>
    </source>
</evidence>
<dbReference type="PIRSF" id="PIRSF028729">
    <property type="entry name" value="E3_ubiquit_lig_SCF_Skp"/>
    <property type="match status" value="1"/>
</dbReference>
<feature type="domain" description="SKP1 component POZ" evidence="7">
    <location>
        <begin position="50"/>
        <end position="108"/>
    </location>
</feature>
<protein>
    <recommendedName>
        <fullName evidence="4">SKP1-like protein</fullName>
    </recommendedName>
</protein>
<dbReference type="OrthoDB" id="2342932at2759"/>
<dbReference type="InterPro" id="IPR016073">
    <property type="entry name" value="Skp1_comp_POZ"/>
</dbReference>
<evidence type="ECO:0000313" key="8">
    <source>
        <dbReference type="EMBL" id="KAF5202507.1"/>
    </source>
</evidence>
<dbReference type="InterPro" id="IPR016072">
    <property type="entry name" value="Skp1_comp_dimer"/>
</dbReference>
<dbReference type="UniPathway" id="UPA00143"/>
<dbReference type="GO" id="GO:0006511">
    <property type="term" value="P:ubiquitin-dependent protein catabolic process"/>
    <property type="evidence" value="ECO:0007669"/>
    <property type="project" value="InterPro"/>
</dbReference>
<keyword evidence="9" id="KW-1185">Reference proteome</keyword>
<dbReference type="GO" id="GO:0009867">
    <property type="term" value="P:jasmonic acid mediated signaling pathway"/>
    <property type="evidence" value="ECO:0007669"/>
    <property type="project" value="UniProtKB-ARBA"/>
</dbReference>
<dbReference type="Gene3D" id="3.30.710.10">
    <property type="entry name" value="Potassium Channel Kv1.1, Chain A"/>
    <property type="match status" value="1"/>
</dbReference>
<dbReference type="InterPro" id="IPR001232">
    <property type="entry name" value="SKP1-like"/>
</dbReference>
<reference evidence="8 9" key="1">
    <citation type="submission" date="2020-06" db="EMBL/GenBank/DDBJ databases">
        <title>Transcriptomic and genomic resources for Thalictrum thalictroides and T. hernandezii: Facilitating candidate gene discovery in an emerging model plant lineage.</title>
        <authorList>
            <person name="Arias T."/>
            <person name="Riano-Pachon D.M."/>
            <person name="Di Stilio V.S."/>
        </authorList>
    </citation>
    <scope>NUCLEOTIDE SEQUENCE [LARGE SCALE GENOMIC DNA]</scope>
    <source>
        <strain evidence="9">cv. WT478/WT964</strain>
        <tissue evidence="8">Leaves</tissue>
    </source>
</reference>
<evidence type="ECO:0000256" key="2">
    <source>
        <dbReference type="ARBA" id="ARBA00009993"/>
    </source>
</evidence>
<comment type="similarity">
    <text evidence="2 4">Belongs to the SKP1 family.</text>
</comment>
<comment type="function">
    <text evidence="4">Involved in ubiquitination and subsequent proteasomal degradation of target proteins. Together with CUL1, RBX1 and a F-box protein, it forms a SCF E3 ubiquitin ligase complex. The functional specificity of this complex depends on the type of F-box protein. In the SCF complex, it serves as an adapter that links the F-box protein to CUL1.</text>
</comment>
<evidence type="ECO:0000259" key="7">
    <source>
        <dbReference type="Pfam" id="PF03931"/>
    </source>
</evidence>
<dbReference type="SMART" id="SM00512">
    <property type="entry name" value="Skp1"/>
    <property type="match status" value="1"/>
</dbReference>